<comment type="caution">
    <text evidence="13">The sequence shown here is derived from an EMBL/GenBank/DDBJ whole genome shotgun (WGS) entry which is preliminary data.</text>
</comment>
<dbReference type="GO" id="GO:0043022">
    <property type="term" value="F:ribosome binding"/>
    <property type="evidence" value="ECO:0007669"/>
    <property type="project" value="TreeGrafter"/>
</dbReference>
<reference evidence="13 14" key="1">
    <citation type="journal article" date="2016" name="Nat. Commun.">
        <title>Thousands of microbial genomes shed light on interconnected biogeochemical processes in an aquifer system.</title>
        <authorList>
            <person name="Anantharaman K."/>
            <person name="Brown C.T."/>
            <person name="Hug L.A."/>
            <person name="Sharon I."/>
            <person name="Castelle C.J."/>
            <person name="Probst A.J."/>
            <person name="Thomas B.C."/>
            <person name="Singh A."/>
            <person name="Wilkins M.J."/>
            <person name="Karaoz U."/>
            <person name="Brodie E.L."/>
            <person name="Williams K.H."/>
            <person name="Hubbard S.S."/>
            <person name="Banfield J.F."/>
        </authorList>
    </citation>
    <scope>NUCLEOTIDE SEQUENCE [LARGE SCALE GENOMIC DNA]</scope>
</reference>
<evidence type="ECO:0000256" key="10">
    <source>
        <dbReference type="SAM" id="MobiDB-lite"/>
    </source>
</evidence>
<evidence type="ECO:0000256" key="8">
    <source>
        <dbReference type="ARBA" id="ARBA00023235"/>
    </source>
</evidence>
<evidence type="ECO:0000256" key="2">
    <source>
        <dbReference type="ARBA" id="ARBA00004496"/>
    </source>
</evidence>
<dbReference type="Gene3D" id="3.30.70.1050">
    <property type="entry name" value="Trigger factor ribosome-binding domain"/>
    <property type="match status" value="1"/>
</dbReference>
<dbReference type="GO" id="GO:0003755">
    <property type="term" value="F:peptidyl-prolyl cis-trans isomerase activity"/>
    <property type="evidence" value="ECO:0007669"/>
    <property type="project" value="UniProtKB-KW"/>
</dbReference>
<dbReference type="EC" id="5.2.1.8" evidence="4"/>
<comment type="catalytic activity">
    <reaction evidence="1">
        <text>[protein]-peptidylproline (omega=180) = [protein]-peptidylproline (omega=0)</text>
        <dbReference type="Rhea" id="RHEA:16237"/>
        <dbReference type="Rhea" id="RHEA-COMP:10747"/>
        <dbReference type="Rhea" id="RHEA-COMP:10748"/>
        <dbReference type="ChEBI" id="CHEBI:83833"/>
        <dbReference type="ChEBI" id="CHEBI:83834"/>
        <dbReference type="EC" id="5.2.1.8"/>
    </reaction>
</comment>
<dbReference type="InterPro" id="IPR036611">
    <property type="entry name" value="Trigger_fac_ribosome-bd_sf"/>
</dbReference>
<dbReference type="AlphaFoldDB" id="A0A1F6E6C2"/>
<dbReference type="Pfam" id="PF05698">
    <property type="entry name" value="Trigger_C"/>
    <property type="match status" value="1"/>
</dbReference>
<dbReference type="InterPro" id="IPR027304">
    <property type="entry name" value="Trigger_fact/SurA_dom_sf"/>
</dbReference>
<dbReference type="SUPFAM" id="SSF102735">
    <property type="entry name" value="Trigger factor ribosome-binding domain"/>
    <property type="match status" value="1"/>
</dbReference>
<dbReference type="Proteomes" id="UP000176914">
    <property type="component" value="Unassembled WGS sequence"/>
</dbReference>
<evidence type="ECO:0000256" key="1">
    <source>
        <dbReference type="ARBA" id="ARBA00000971"/>
    </source>
</evidence>
<evidence type="ECO:0000256" key="4">
    <source>
        <dbReference type="ARBA" id="ARBA00013194"/>
    </source>
</evidence>
<dbReference type="InterPro" id="IPR037041">
    <property type="entry name" value="Trigger_fac_C_sf"/>
</dbReference>
<accession>A0A1F6E6C2</accession>
<comment type="subcellular location">
    <subcellularLocation>
        <location evidence="2">Cytoplasm</location>
    </subcellularLocation>
</comment>
<dbReference type="GO" id="GO:0043335">
    <property type="term" value="P:protein unfolding"/>
    <property type="evidence" value="ECO:0007669"/>
    <property type="project" value="TreeGrafter"/>
</dbReference>
<keyword evidence="7" id="KW-0143">Chaperone</keyword>
<evidence type="ECO:0000256" key="5">
    <source>
        <dbReference type="ARBA" id="ARBA00016902"/>
    </source>
</evidence>
<feature type="region of interest" description="Disordered" evidence="10">
    <location>
        <begin position="163"/>
        <end position="184"/>
    </location>
</feature>
<dbReference type="GO" id="GO:0044183">
    <property type="term" value="F:protein folding chaperone"/>
    <property type="evidence" value="ECO:0007669"/>
    <property type="project" value="TreeGrafter"/>
</dbReference>
<dbReference type="InterPro" id="IPR008880">
    <property type="entry name" value="Trigger_fac_C"/>
</dbReference>
<proteinExistence type="inferred from homology"/>
<dbReference type="Gene3D" id="1.10.3120.10">
    <property type="entry name" value="Trigger factor, C-terminal domain"/>
    <property type="match status" value="1"/>
</dbReference>
<dbReference type="EMBL" id="MFLL01000015">
    <property type="protein sequence ID" value="OGG69255.1"/>
    <property type="molecule type" value="Genomic_DNA"/>
</dbReference>
<dbReference type="Pfam" id="PF05697">
    <property type="entry name" value="Trigger_N"/>
    <property type="match status" value="1"/>
</dbReference>
<organism evidence="13 14">
    <name type="scientific">Candidatus Kaiserbacteria bacterium RIFCSPHIGHO2_02_FULL_55_25</name>
    <dbReference type="NCBI Taxonomy" id="1798498"/>
    <lineage>
        <taxon>Bacteria</taxon>
        <taxon>Candidatus Kaiseribacteriota</taxon>
    </lineage>
</organism>
<evidence type="ECO:0000256" key="6">
    <source>
        <dbReference type="ARBA" id="ARBA00023110"/>
    </source>
</evidence>
<evidence type="ECO:0000259" key="12">
    <source>
        <dbReference type="Pfam" id="PF05698"/>
    </source>
</evidence>
<comment type="similarity">
    <text evidence="3">Belongs to the FKBP-type PPIase family. Tig subfamily.</text>
</comment>
<dbReference type="InterPro" id="IPR005215">
    <property type="entry name" value="Trig_fac"/>
</dbReference>
<feature type="domain" description="Trigger factor C-terminal" evidence="12">
    <location>
        <begin position="204"/>
        <end position="328"/>
    </location>
</feature>
<keyword evidence="6" id="KW-0697">Rotamase</keyword>
<dbReference type="GO" id="GO:0015031">
    <property type="term" value="P:protein transport"/>
    <property type="evidence" value="ECO:0007669"/>
    <property type="project" value="InterPro"/>
</dbReference>
<dbReference type="GO" id="GO:0051083">
    <property type="term" value="P:'de novo' cotranslational protein folding"/>
    <property type="evidence" value="ECO:0007669"/>
    <property type="project" value="TreeGrafter"/>
</dbReference>
<evidence type="ECO:0000256" key="3">
    <source>
        <dbReference type="ARBA" id="ARBA00005464"/>
    </source>
</evidence>
<feature type="domain" description="Trigger factor ribosome-binding bacterial" evidence="11">
    <location>
        <begin position="15"/>
        <end position="150"/>
    </location>
</feature>
<dbReference type="PANTHER" id="PTHR30560">
    <property type="entry name" value="TRIGGER FACTOR CHAPERONE AND PEPTIDYL-PROLYL CIS/TRANS ISOMERASE"/>
    <property type="match status" value="1"/>
</dbReference>
<keyword evidence="8" id="KW-0413">Isomerase</keyword>
<evidence type="ECO:0000259" key="11">
    <source>
        <dbReference type="Pfam" id="PF05697"/>
    </source>
</evidence>
<dbReference type="SUPFAM" id="SSF109998">
    <property type="entry name" value="Triger factor/SurA peptide-binding domain-like"/>
    <property type="match status" value="1"/>
</dbReference>
<evidence type="ECO:0000256" key="7">
    <source>
        <dbReference type="ARBA" id="ARBA00023186"/>
    </source>
</evidence>
<dbReference type="PANTHER" id="PTHR30560:SF3">
    <property type="entry name" value="TRIGGER FACTOR-LIKE PROTEIN TIG, CHLOROPLASTIC"/>
    <property type="match status" value="1"/>
</dbReference>
<sequence>MSHATNIKVSRDETAWEAEVRAEIPAAAMDTYRAEALKEIQKTAKLDGFRPGKAPEDAVLRVYGEPALLRAAAERAIQSELPEIFAAQKLLIVETPRVTTDEPVAGKPLSFTARAALAPEIVLPDYKAISTKHQAVKEDTGVTDEEHSQAMTHLRRERHRIDKIEAGTEPQKAAEESRATDEKDLPVLDDGFVQSLGYPDATAFSEALRKNIQNEKELRAQEKRRAAILDELVKDSKISYPATLREYELDDMEERVKGDLAQIHQTFESYLAEIKKTREELRTSWKDAADKRAKVRLILAEIARKEMIEPDAAALDHELSHAKEHYKDASDDVLRAHISHGMKNEMVLRFLEGNPEPVGHTSHDH</sequence>
<evidence type="ECO:0000256" key="9">
    <source>
        <dbReference type="ARBA" id="ARBA00029986"/>
    </source>
</evidence>
<name>A0A1F6E6C2_9BACT</name>
<gene>
    <name evidence="13" type="ORF">A3C20_03115</name>
</gene>
<dbReference type="InterPro" id="IPR008881">
    <property type="entry name" value="Trigger_fac_ribosome-bd_bac"/>
</dbReference>
<evidence type="ECO:0000313" key="13">
    <source>
        <dbReference type="EMBL" id="OGG69255.1"/>
    </source>
</evidence>
<protein>
    <recommendedName>
        <fullName evidence="5">Trigger factor</fullName>
        <ecNumber evidence="4">5.2.1.8</ecNumber>
    </recommendedName>
    <alternativeName>
        <fullName evidence="9">PPIase</fullName>
    </alternativeName>
</protein>
<dbReference type="GO" id="GO:0005737">
    <property type="term" value="C:cytoplasm"/>
    <property type="evidence" value="ECO:0007669"/>
    <property type="project" value="UniProtKB-SubCell"/>
</dbReference>
<evidence type="ECO:0000313" key="14">
    <source>
        <dbReference type="Proteomes" id="UP000176914"/>
    </source>
</evidence>